<dbReference type="Proteomes" id="UP000805193">
    <property type="component" value="Unassembled WGS sequence"/>
</dbReference>
<name>A0AC60PSQ0_IXOPE</name>
<dbReference type="EMBL" id="JABSTQ010010026">
    <property type="protein sequence ID" value="KAG0424025.1"/>
    <property type="molecule type" value="Genomic_DNA"/>
</dbReference>
<keyword evidence="2" id="KW-1185">Reference proteome</keyword>
<sequence>MACDCKTEGQTDYMMNEAEAEEAVVRPRRPCLIHLRERGRMAQRTPVSLSLKRKRVLLRQRRKAQKKRARGLGGHLTQVHRVTATTAAEVKSRGSGVKRRCQDEPGRQANEGLNAIPGRHRSRRDRHVDGTRGWMEKDSCPG</sequence>
<proteinExistence type="predicted"/>
<protein>
    <submittedName>
        <fullName evidence="1">Uncharacterized protein</fullName>
    </submittedName>
</protein>
<evidence type="ECO:0000313" key="2">
    <source>
        <dbReference type="Proteomes" id="UP000805193"/>
    </source>
</evidence>
<comment type="caution">
    <text evidence="1">The sequence shown here is derived from an EMBL/GenBank/DDBJ whole genome shotgun (WGS) entry which is preliminary data.</text>
</comment>
<gene>
    <name evidence="1" type="ORF">HPB47_000216</name>
</gene>
<evidence type="ECO:0000313" key="1">
    <source>
        <dbReference type="EMBL" id="KAG0424025.1"/>
    </source>
</evidence>
<organism evidence="1 2">
    <name type="scientific">Ixodes persulcatus</name>
    <name type="common">Taiga tick</name>
    <dbReference type="NCBI Taxonomy" id="34615"/>
    <lineage>
        <taxon>Eukaryota</taxon>
        <taxon>Metazoa</taxon>
        <taxon>Ecdysozoa</taxon>
        <taxon>Arthropoda</taxon>
        <taxon>Chelicerata</taxon>
        <taxon>Arachnida</taxon>
        <taxon>Acari</taxon>
        <taxon>Parasitiformes</taxon>
        <taxon>Ixodida</taxon>
        <taxon>Ixodoidea</taxon>
        <taxon>Ixodidae</taxon>
        <taxon>Ixodinae</taxon>
        <taxon>Ixodes</taxon>
    </lineage>
</organism>
<accession>A0AC60PSQ0</accession>
<reference evidence="1 2" key="1">
    <citation type="journal article" date="2020" name="Cell">
        <title>Large-Scale Comparative Analyses of Tick Genomes Elucidate Their Genetic Diversity and Vector Capacities.</title>
        <authorList>
            <consortium name="Tick Genome and Microbiome Consortium (TIGMIC)"/>
            <person name="Jia N."/>
            <person name="Wang J."/>
            <person name="Shi W."/>
            <person name="Du L."/>
            <person name="Sun Y."/>
            <person name="Zhan W."/>
            <person name="Jiang J.F."/>
            <person name="Wang Q."/>
            <person name="Zhang B."/>
            <person name="Ji P."/>
            <person name="Bell-Sakyi L."/>
            <person name="Cui X.M."/>
            <person name="Yuan T.T."/>
            <person name="Jiang B.G."/>
            <person name="Yang W.F."/>
            <person name="Lam T.T."/>
            <person name="Chang Q.C."/>
            <person name="Ding S.J."/>
            <person name="Wang X.J."/>
            <person name="Zhu J.G."/>
            <person name="Ruan X.D."/>
            <person name="Zhao L."/>
            <person name="Wei J.T."/>
            <person name="Ye R.Z."/>
            <person name="Que T.C."/>
            <person name="Du C.H."/>
            <person name="Zhou Y.H."/>
            <person name="Cheng J.X."/>
            <person name="Dai P.F."/>
            <person name="Guo W.B."/>
            <person name="Han X.H."/>
            <person name="Huang E.J."/>
            <person name="Li L.F."/>
            <person name="Wei W."/>
            <person name="Gao Y.C."/>
            <person name="Liu J.Z."/>
            <person name="Shao H.Z."/>
            <person name="Wang X."/>
            <person name="Wang C.C."/>
            <person name="Yang T.C."/>
            <person name="Huo Q.B."/>
            <person name="Li W."/>
            <person name="Chen H.Y."/>
            <person name="Chen S.E."/>
            <person name="Zhou L.G."/>
            <person name="Ni X.B."/>
            <person name="Tian J.H."/>
            <person name="Sheng Y."/>
            <person name="Liu T."/>
            <person name="Pan Y.S."/>
            <person name="Xia L.Y."/>
            <person name="Li J."/>
            <person name="Zhao F."/>
            <person name="Cao W.C."/>
        </authorList>
    </citation>
    <scope>NUCLEOTIDE SEQUENCE [LARGE SCALE GENOMIC DNA]</scope>
    <source>
        <strain evidence="1">Iper-2018</strain>
    </source>
</reference>